<dbReference type="AlphaFoldDB" id="A0A1W7R7C5"/>
<feature type="signal peptide" evidence="3">
    <location>
        <begin position="1"/>
        <end position="22"/>
    </location>
</feature>
<evidence type="ECO:0000256" key="2">
    <source>
        <dbReference type="ARBA" id="ARBA00024195"/>
    </source>
</evidence>
<evidence type="ECO:0000259" key="4">
    <source>
        <dbReference type="PROSITE" id="PS50240"/>
    </source>
</evidence>
<feature type="domain" description="Peptidase S1" evidence="4">
    <location>
        <begin position="116"/>
        <end position="365"/>
    </location>
</feature>
<dbReference type="PROSITE" id="PS50240">
    <property type="entry name" value="TRYPSIN_DOM"/>
    <property type="match status" value="1"/>
</dbReference>
<dbReference type="OrthoDB" id="6357057at2759"/>
<dbReference type="VEuPathDB" id="VectorBase:AALF006835"/>
<accession>A0A1W7R7C5</accession>
<dbReference type="Gene3D" id="2.40.10.10">
    <property type="entry name" value="Trypsin-like serine proteases"/>
    <property type="match status" value="1"/>
</dbReference>
<evidence type="ECO:0000256" key="1">
    <source>
        <dbReference type="ARBA" id="ARBA00023157"/>
    </source>
</evidence>
<dbReference type="InterPro" id="IPR018114">
    <property type="entry name" value="TRYPSIN_HIS"/>
</dbReference>
<comment type="similarity">
    <text evidence="2">Belongs to the peptidase S1 family. CLIP subfamily.</text>
</comment>
<dbReference type="PROSITE" id="PS00134">
    <property type="entry name" value="TRYPSIN_HIS"/>
    <property type="match status" value="1"/>
</dbReference>
<protein>
    <submittedName>
        <fullName evidence="5">Putative serine protease desc4</fullName>
    </submittedName>
</protein>
<keyword evidence="5" id="KW-0645">Protease</keyword>
<dbReference type="VEuPathDB" id="VectorBase:AALFPA_076761"/>
<organism evidence="5">
    <name type="scientific">Aedes albopictus</name>
    <name type="common">Asian tiger mosquito</name>
    <name type="synonym">Stegomyia albopicta</name>
    <dbReference type="NCBI Taxonomy" id="7160"/>
    <lineage>
        <taxon>Eukaryota</taxon>
        <taxon>Metazoa</taxon>
        <taxon>Ecdysozoa</taxon>
        <taxon>Arthropoda</taxon>
        <taxon>Hexapoda</taxon>
        <taxon>Insecta</taxon>
        <taxon>Pterygota</taxon>
        <taxon>Neoptera</taxon>
        <taxon>Endopterygota</taxon>
        <taxon>Diptera</taxon>
        <taxon>Nematocera</taxon>
        <taxon>Culicoidea</taxon>
        <taxon>Culicidae</taxon>
        <taxon>Culicinae</taxon>
        <taxon>Aedini</taxon>
        <taxon>Aedes</taxon>
        <taxon>Stegomyia</taxon>
    </lineage>
</organism>
<dbReference type="SMART" id="SM00020">
    <property type="entry name" value="Tryp_SPc"/>
    <property type="match status" value="1"/>
</dbReference>
<dbReference type="PRINTS" id="PR00722">
    <property type="entry name" value="CHYMOTRYPSIN"/>
</dbReference>
<dbReference type="PANTHER" id="PTHR24252">
    <property type="entry name" value="ACROSIN-RELATED"/>
    <property type="match status" value="1"/>
</dbReference>
<dbReference type="InterPro" id="IPR043504">
    <property type="entry name" value="Peptidase_S1_PA_chymotrypsin"/>
</dbReference>
<dbReference type="InterPro" id="IPR001254">
    <property type="entry name" value="Trypsin_dom"/>
</dbReference>
<sequence length="371" mass="41163">MINTWNIVIALQFVWPLQFGLALEVPFHDSLLHEGETCTLADGKTHGTCRRDIDCLSLMIVPQDNWKTCSFDEISAIVCCPELEPHTLHDTSDRFKRISDDICAGFSDMPVTENHILNGTAAQAEDFPYLGALLLQDARDVLNESWYGCGASLISDRFMLTAAHCLVGKKVVHVRLGALSLEDVKGEEPVIIGIEETFIHPNYTKVKRKAIPRNDIALLKLSRKVVEDFLIPACLYTEPFDPLPDKPLAIAGWGGNDTDDGEMSSILLKAQVPIYERNKCDFDLRNAPKGPTRLYDDHLCTLGKSDGEVMNDTCVGDSGGPLELSVGRRKYIVGITSTGKICGTNFPGIYTRVSHFIDWIVSIVWLRKGIN</sequence>
<dbReference type="SUPFAM" id="SSF50494">
    <property type="entry name" value="Trypsin-like serine proteases"/>
    <property type="match status" value="1"/>
</dbReference>
<name>A0A1W7R7C5_AEDAL</name>
<dbReference type="GO" id="GO:0004252">
    <property type="term" value="F:serine-type endopeptidase activity"/>
    <property type="evidence" value="ECO:0007669"/>
    <property type="project" value="InterPro"/>
</dbReference>
<keyword evidence="5" id="KW-0378">Hydrolase</keyword>
<dbReference type="PANTHER" id="PTHR24252:SF7">
    <property type="entry name" value="HYALIN"/>
    <property type="match status" value="1"/>
</dbReference>
<evidence type="ECO:0000256" key="3">
    <source>
        <dbReference type="SAM" id="SignalP"/>
    </source>
</evidence>
<evidence type="ECO:0000313" key="5">
    <source>
        <dbReference type="EMBL" id="JAV47041.1"/>
    </source>
</evidence>
<dbReference type="Pfam" id="PF00089">
    <property type="entry name" value="Trypsin"/>
    <property type="match status" value="1"/>
</dbReference>
<dbReference type="CDD" id="cd00190">
    <property type="entry name" value="Tryp_SPc"/>
    <property type="match status" value="1"/>
</dbReference>
<dbReference type="GO" id="GO:0006508">
    <property type="term" value="P:proteolysis"/>
    <property type="evidence" value="ECO:0007669"/>
    <property type="project" value="UniProtKB-KW"/>
</dbReference>
<dbReference type="InterPro" id="IPR009003">
    <property type="entry name" value="Peptidase_S1_PA"/>
</dbReference>
<dbReference type="EMBL" id="GEHC01000604">
    <property type="protein sequence ID" value="JAV47041.1"/>
    <property type="molecule type" value="Transcribed_RNA"/>
</dbReference>
<keyword evidence="1" id="KW-1015">Disulfide bond</keyword>
<proteinExistence type="inferred from homology"/>
<feature type="chain" id="PRO_5013048990" evidence="3">
    <location>
        <begin position="23"/>
        <end position="371"/>
    </location>
</feature>
<dbReference type="VEuPathDB" id="VectorBase:AALC636_017589"/>
<reference evidence="5" key="1">
    <citation type="submission" date="2016-03" db="EMBL/GenBank/DDBJ databases">
        <title>RNAseq analyses of the sensorial organs of adult female Aedes albopictus.</title>
        <authorList>
            <person name="Fabrizio L."/>
            <person name="Ribeiro J.M."/>
            <person name="Arca B."/>
        </authorList>
    </citation>
    <scope>NUCLEOTIDE SEQUENCE</scope>
</reference>
<keyword evidence="3" id="KW-0732">Signal</keyword>
<dbReference type="InterPro" id="IPR001314">
    <property type="entry name" value="Peptidase_S1A"/>
</dbReference>